<feature type="transmembrane region" description="Helical" evidence="6">
    <location>
        <begin position="258"/>
        <end position="278"/>
    </location>
</feature>
<evidence type="ECO:0000313" key="8">
    <source>
        <dbReference type="EMBL" id="EKX41627.1"/>
    </source>
</evidence>
<proteinExistence type="predicted"/>
<organism evidence="8">
    <name type="scientific">Guillardia theta (strain CCMP2712)</name>
    <name type="common">Cryptophyte</name>
    <dbReference type="NCBI Taxonomy" id="905079"/>
    <lineage>
        <taxon>Eukaryota</taxon>
        <taxon>Cryptophyceae</taxon>
        <taxon>Pyrenomonadales</taxon>
        <taxon>Geminigeraceae</taxon>
        <taxon>Guillardia</taxon>
    </lineage>
</organism>
<dbReference type="InterPro" id="IPR043203">
    <property type="entry name" value="VGCC_Ca_Na"/>
</dbReference>
<feature type="compositionally biased region" description="Basic and acidic residues" evidence="5">
    <location>
        <begin position="530"/>
        <end position="544"/>
    </location>
</feature>
<evidence type="ECO:0000256" key="4">
    <source>
        <dbReference type="ARBA" id="ARBA00023136"/>
    </source>
</evidence>
<dbReference type="OrthoDB" id="416585at2759"/>
<evidence type="ECO:0000259" key="7">
    <source>
        <dbReference type="Pfam" id="PF00520"/>
    </source>
</evidence>
<dbReference type="Proteomes" id="UP000011087">
    <property type="component" value="Unassembled WGS sequence"/>
</dbReference>
<dbReference type="InterPro" id="IPR027359">
    <property type="entry name" value="Volt_channel_dom_sf"/>
</dbReference>
<dbReference type="SUPFAM" id="SSF81324">
    <property type="entry name" value="Voltage-gated potassium channels"/>
    <property type="match status" value="1"/>
</dbReference>
<keyword evidence="10" id="KW-1185">Reference proteome</keyword>
<sequence length="665" mass="75199">MPFKSKRDLAKSNLTFFFRRKSFNFTQNHFTRKDDKELHGSFMIFTYGSPLKSPCSYGFITPNQDIQEWWMNGIKEAISYSRNQPSPPLFQKLRQIVHIWYLSDKFQLTVAFVIFLNFISQAIETQLQPSTGGGISSMFNTLEMIFVGFFCFELVVNMFSTLWIPFFMSGWNWFDMLVIGTSLWSIFGDGGGGTAVLRLLRAGRVIRFFNRLPSLRKIIVALYESIPAMLNAMLLTATVIAMYGIMGVSFFSDRSPELFGSFSTAMFTLFQASTFDGWSDIVRTLYQEQDGYVSQASITIYFISFMLIVALILFQVVIAVLLEEFSKVSDAPSEEKLDALFSLRTNPFEAFYEALGLCRDDHEYEKKADMIFELVAGTQGHSADARLDFETLKNGLQALKVHPPAIISRQDWQKFVERASLCDSHGTIGRNEFKSVLKSALQAHQIERLLKIMDAATGQWNSENMREVVFALKSIMLRFDDSSVSPSAVSTIKSKPRKENGSNTPANAGDGDNYDSGHLINNVFFEVSTKDRSQGLESTNPHEKDDDDAYTTSKIDQIESDLANLKDSVEWVHPRKFSTTNAHHRLAGNDHESEISEQMSHRSETPVLSKKLPGSHKQEFSKRNGPDASSAKRAETQRLERVAQDVQVSPRVLSYREAGDGNVNT</sequence>
<feature type="transmembrane region" description="Helical" evidence="6">
    <location>
        <begin position="144"/>
        <end position="164"/>
    </location>
</feature>
<dbReference type="GO" id="GO:0086010">
    <property type="term" value="P:membrane depolarization during action potential"/>
    <property type="evidence" value="ECO:0007669"/>
    <property type="project" value="TreeGrafter"/>
</dbReference>
<evidence type="ECO:0000256" key="5">
    <source>
        <dbReference type="SAM" id="MobiDB-lite"/>
    </source>
</evidence>
<dbReference type="EnsemblProtists" id="EKX41627">
    <property type="protein sequence ID" value="EKX41627"/>
    <property type="gene ID" value="GUITHDRAFT_112332"/>
</dbReference>
<feature type="domain" description="Ion transport" evidence="7">
    <location>
        <begin position="106"/>
        <end position="329"/>
    </location>
</feature>
<dbReference type="GO" id="GO:0001518">
    <property type="term" value="C:voltage-gated sodium channel complex"/>
    <property type="evidence" value="ECO:0007669"/>
    <property type="project" value="TreeGrafter"/>
</dbReference>
<dbReference type="PaxDb" id="55529-EKX41627"/>
<dbReference type="eggNOG" id="KOG2301">
    <property type="taxonomic scope" value="Eukaryota"/>
</dbReference>
<dbReference type="Pfam" id="PF00520">
    <property type="entry name" value="Ion_trans"/>
    <property type="match status" value="1"/>
</dbReference>
<reference evidence="8 10" key="1">
    <citation type="journal article" date="2012" name="Nature">
        <title>Algal genomes reveal evolutionary mosaicism and the fate of nucleomorphs.</title>
        <authorList>
            <consortium name="DOE Joint Genome Institute"/>
            <person name="Curtis B.A."/>
            <person name="Tanifuji G."/>
            <person name="Burki F."/>
            <person name="Gruber A."/>
            <person name="Irimia M."/>
            <person name="Maruyama S."/>
            <person name="Arias M.C."/>
            <person name="Ball S.G."/>
            <person name="Gile G.H."/>
            <person name="Hirakawa Y."/>
            <person name="Hopkins J.F."/>
            <person name="Kuo A."/>
            <person name="Rensing S.A."/>
            <person name="Schmutz J."/>
            <person name="Symeonidi A."/>
            <person name="Elias M."/>
            <person name="Eveleigh R.J."/>
            <person name="Herman E.K."/>
            <person name="Klute M.J."/>
            <person name="Nakayama T."/>
            <person name="Obornik M."/>
            <person name="Reyes-Prieto A."/>
            <person name="Armbrust E.V."/>
            <person name="Aves S.J."/>
            <person name="Beiko R.G."/>
            <person name="Coutinho P."/>
            <person name="Dacks J.B."/>
            <person name="Durnford D.G."/>
            <person name="Fast N.M."/>
            <person name="Green B.R."/>
            <person name="Grisdale C.J."/>
            <person name="Hempel F."/>
            <person name="Henrissat B."/>
            <person name="Hoppner M.P."/>
            <person name="Ishida K."/>
            <person name="Kim E."/>
            <person name="Koreny L."/>
            <person name="Kroth P.G."/>
            <person name="Liu Y."/>
            <person name="Malik S.B."/>
            <person name="Maier U.G."/>
            <person name="McRose D."/>
            <person name="Mock T."/>
            <person name="Neilson J.A."/>
            <person name="Onodera N.T."/>
            <person name="Poole A.M."/>
            <person name="Pritham E.J."/>
            <person name="Richards T.A."/>
            <person name="Rocap G."/>
            <person name="Roy S.W."/>
            <person name="Sarai C."/>
            <person name="Schaack S."/>
            <person name="Shirato S."/>
            <person name="Slamovits C.H."/>
            <person name="Spencer D.F."/>
            <person name="Suzuki S."/>
            <person name="Worden A.Z."/>
            <person name="Zauner S."/>
            <person name="Barry K."/>
            <person name="Bell C."/>
            <person name="Bharti A.K."/>
            <person name="Crow J.A."/>
            <person name="Grimwood J."/>
            <person name="Kramer R."/>
            <person name="Lindquist E."/>
            <person name="Lucas S."/>
            <person name="Salamov A."/>
            <person name="McFadden G.I."/>
            <person name="Lane C.E."/>
            <person name="Keeling P.J."/>
            <person name="Gray M.W."/>
            <person name="Grigoriev I.V."/>
            <person name="Archibald J.M."/>
        </authorList>
    </citation>
    <scope>NUCLEOTIDE SEQUENCE</scope>
    <source>
        <strain evidence="8 10">CCMP2712</strain>
    </source>
</reference>
<comment type="subcellular location">
    <subcellularLocation>
        <location evidence="1">Membrane</location>
        <topology evidence="1">Multi-pass membrane protein</topology>
    </subcellularLocation>
</comment>
<reference evidence="9" key="3">
    <citation type="submission" date="2015-06" db="UniProtKB">
        <authorList>
            <consortium name="EnsemblProtists"/>
        </authorList>
    </citation>
    <scope>IDENTIFICATION</scope>
</reference>
<evidence type="ECO:0000256" key="6">
    <source>
        <dbReference type="SAM" id="Phobius"/>
    </source>
</evidence>
<reference evidence="10" key="2">
    <citation type="submission" date="2012-11" db="EMBL/GenBank/DDBJ databases">
        <authorList>
            <person name="Kuo A."/>
            <person name="Curtis B.A."/>
            <person name="Tanifuji G."/>
            <person name="Burki F."/>
            <person name="Gruber A."/>
            <person name="Irimia M."/>
            <person name="Maruyama S."/>
            <person name="Arias M.C."/>
            <person name="Ball S.G."/>
            <person name="Gile G.H."/>
            <person name="Hirakawa Y."/>
            <person name="Hopkins J.F."/>
            <person name="Rensing S.A."/>
            <person name="Schmutz J."/>
            <person name="Symeonidi A."/>
            <person name="Elias M."/>
            <person name="Eveleigh R.J."/>
            <person name="Herman E.K."/>
            <person name="Klute M.J."/>
            <person name="Nakayama T."/>
            <person name="Obornik M."/>
            <person name="Reyes-Prieto A."/>
            <person name="Armbrust E.V."/>
            <person name="Aves S.J."/>
            <person name="Beiko R.G."/>
            <person name="Coutinho P."/>
            <person name="Dacks J.B."/>
            <person name="Durnford D.G."/>
            <person name="Fast N.M."/>
            <person name="Green B.R."/>
            <person name="Grisdale C."/>
            <person name="Hempe F."/>
            <person name="Henrissat B."/>
            <person name="Hoppner M.P."/>
            <person name="Ishida K.-I."/>
            <person name="Kim E."/>
            <person name="Koreny L."/>
            <person name="Kroth P.G."/>
            <person name="Liu Y."/>
            <person name="Malik S.-B."/>
            <person name="Maier U.G."/>
            <person name="McRose D."/>
            <person name="Mock T."/>
            <person name="Neilson J.A."/>
            <person name="Onodera N.T."/>
            <person name="Poole A.M."/>
            <person name="Pritham E.J."/>
            <person name="Richards T.A."/>
            <person name="Rocap G."/>
            <person name="Roy S.W."/>
            <person name="Sarai C."/>
            <person name="Schaack S."/>
            <person name="Shirato S."/>
            <person name="Slamovits C.H."/>
            <person name="Spencer D.F."/>
            <person name="Suzuki S."/>
            <person name="Worden A.Z."/>
            <person name="Zauner S."/>
            <person name="Barry K."/>
            <person name="Bell C."/>
            <person name="Bharti A.K."/>
            <person name="Crow J.A."/>
            <person name="Grimwood J."/>
            <person name="Kramer R."/>
            <person name="Lindquist E."/>
            <person name="Lucas S."/>
            <person name="Salamov A."/>
            <person name="McFadden G.I."/>
            <person name="Lane C.E."/>
            <person name="Keeling P.J."/>
            <person name="Gray M.W."/>
            <person name="Grigoriev I.V."/>
            <person name="Archibald J.M."/>
        </authorList>
    </citation>
    <scope>NUCLEOTIDE SEQUENCE</scope>
    <source>
        <strain evidence="10">CCMP2712</strain>
    </source>
</reference>
<evidence type="ECO:0000313" key="9">
    <source>
        <dbReference type="EnsemblProtists" id="EKX41627"/>
    </source>
</evidence>
<feature type="region of interest" description="Disordered" evidence="5">
    <location>
        <begin position="582"/>
        <end position="665"/>
    </location>
</feature>
<feature type="transmembrane region" description="Helical" evidence="6">
    <location>
        <begin position="221"/>
        <end position="246"/>
    </location>
</feature>
<feature type="compositionally biased region" description="Basic and acidic residues" evidence="5">
    <location>
        <begin position="587"/>
        <end position="604"/>
    </location>
</feature>
<evidence type="ECO:0000256" key="1">
    <source>
        <dbReference type="ARBA" id="ARBA00004141"/>
    </source>
</evidence>
<dbReference type="GO" id="GO:0005248">
    <property type="term" value="F:voltage-gated sodium channel activity"/>
    <property type="evidence" value="ECO:0007669"/>
    <property type="project" value="TreeGrafter"/>
</dbReference>
<feature type="compositionally biased region" description="Basic and acidic residues" evidence="5">
    <location>
        <begin position="616"/>
        <end position="643"/>
    </location>
</feature>
<keyword evidence="3 6" id="KW-1133">Transmembrane helix</keyword>
<dbReference type="GeneID" id="17298278"/>
<dbReference type="KEGG" id="gtt:GUITHDRAFT_112332"/>
<protein>
    <recommendedName>
        <fullName evidence="7">Ion transport domain-containing protein</fullName>
    </recommendedName>
</protein>
<keyword evidence="4 6" id="KW-0472">Membrane</keyword>
<dbReference type="PANTHER" id="PTHR10037">
    <property type="entry name" value="VOLTAGE-GATED CATION CHANNEL CALCIUM AND SODIUM"/>
    <property type="match status" value="1"/>
</dbReference>
<accession>L1IZV5</accession>
<feature type="region of interest" description="Disordered" evidence="5">
    <location>
        <begin position="530"/>
        <end position="550"/>
    </location>
</feature>
<feature type="region of interest" description="Disordered" evidence="5">
    <location>
        <begin position="486"/>
        <end position="515"/>
    </location>
</feature>
<evidence type="ECO:0000313" key="10">
    <source>
        <dbReference type="Proteomes" id="UP000011087"/>
    </source>
</evidence>
<feature type="transmembrane region" description="Helical" evidence="6">
    <location>
        <begin position="176"/>
        <end position="200"/>
    </location>
</feature>
<dbReference type="InterPro" id="IPR005821">
    <property type="entry name" value="Ion_trans_dom"/>
</dbReference>
<dbReference type="HOGENOM" id="CLU_413046_0_0_1"/>
<evidence type="ECO:0000256" key="2">
    <source>
        <dbReference type="ARBA" id="ARBA00022692"/>
    </source>
</evidence>
<dbReference type="PANTHER" id="PTHR10037:SF62">
    <property type="entry name" value="SODIUM CHANNEL PROTEIN 60E"/>
    <property type="match status" value="1"/>
</dbReference>
<keyword evidence="2 6" id="KW-0812">Transmembrane</keyword>
<dbReference type="RefSeq" id="XP_005828607.1">
    <property type="nucleotide sequence ID" value="XM_005828550.1"/>
</dbReference>
<gene>
    <name evidence="8" type="ORF">GUITHDRAFT_112332</name>
</gene>
<dbReference type="EMBL" id="JH993022">
    <property type="protein sequence ID" value="EKX41627.1"/>
    <property type="molecule type" value="Genomic_DNA"/>
</dbReference>
<dbReference type="STRING" id="905079.L1IZV5"/>
<dbReference type="AlphaFoldDB" id="L1IZV5"/>
<feature type="transmembrane region" description="Helical" evidence="6">
    <location>
        <begin position="298"/>
        <end position="322"/>
    </location>
</feature>
<dbReference type="Gene3D" id="1.10.287.70">
    <property type="match status" value="1"/>
</dbReference>
<name>L1IZV5_GUITC</name>
<dbReference type="Gene3D" id="1.20.120.350">
    <property type="entry name" value="Voltage-gated potassium channels. Chain C"/>
    <property type="match status" value="1"/>
</dbReference>
<evidence type="ECO:0000256" key="3">
    <source>
        <dbReference type="ARBA" id="ARBA00022989"/>
    </source>
</evidence>